<reference evidence="1" key="1">
    <citation type="submission" date="2018-05" db="EMBL/GenBank/DDBJ databases">
        <title>Draft genome of Mucuna pruriens seed.</title>
        <authorList>
            <person name="Nnadi N.E."/>
            <person name="Vos R."/>
            <person name="Hasami M.H."/>
            <person name="Devisetty U.K."/>
            <person name="Aguiy J.C."/>
        </authorList>
    </citation>
    <scope>NUCLEOTIDE SEQUENCE [LARGE SCALE GENOMIC DNA]</scope>
    <source>
        <strain evidence="1">JCA_2017</strain>
    </source>
</reference>
<protein>
    <submittedName>
        <fullName evidence="1">Copia protein</fullName>
    </submittedName>
</protein>
<feature type="non-terminal residue" evidence="1">
    <location>
        <position position="1"/>
    </location>
</feature>
<dbReference type="PANTHER" id="PTHR11439">
    <property type="entry name" value="GAG-POL-RELATED RETROTRANSPOSON"/>
    <property type="match status" value="1"/>
</dbReference>
<dbReference type="EMBL" id="QJKJ01012617">
    <property type="protein sequence ID" value="RDX68273.1"/>
    <property type="molecule type" value="Genomic_DNA"/>
</dbReference>
<gene>
    <name evidence="1" type="primary">GIP</name>
    <name evidence="1" type="ORF">CR513_52764</name>
</gene>
<evidence type="ECO:0000313" key="1">
    <source>
        <dbReference type="EMBL" id="RDX68273.1"/>
    </source>
</evidence>
<dbReference type="CDD" id="cd09272">
    <property type="entry name" value="RNase_HI_RT_Ty1"/>
    <property type="match status" value="1"/>
</dbReference>
<comment type="caution">
    <text evidence="1">The sequence shown here is derived from an EMBL/GenBank/DDBJ whole genome shotgun (WGS) entry which is preliminary data.</text>
</comment>
<organism evidence="1 2">
    <name type="scientific">Mucuna pruriens</name>
    <name type="common">Velvet bean</name>
    <name type="synonym">Dolichos pruriens</name>
    <dbReference type="NCBI Taxonomy" id="157652"/>
    <lineage>
        <taxon>Eukaryota</taxon>
        <taxon>Viridiplantae</taxon>
        <taxon>Streptophyta</taxon>
        <taxon>Embryophyta</taxon>
        <taxon>Tracheophyta</taxon>
        <taxon>Spermatophyta</taxon>
        <taxon>Magnoliopsida</taxon>
        <taxon>eudicotyledons</taxon>
        <taxon>Gunneridae</taxon>
        <taxon>Pentapetalae</taxon>
        <taxon>rosids</taxon>
        <taxon>fabids</taxon>
        <taxon>Fabales</taxon>
        <taxon>Fabaceae</taxon>
        <taxon>Papilionoideae</taxon>
        <taxon>50 kb inversion clade</taxon>
        <taxon>NPAAA clade</taxon>
        <taxon>indigoferoid/millettioid clade</taxon>
        <taxon>Phaseoleae</taxon>
        <taxon>Mucuna</taxon>
    </lineage>
</organism>
<keyword evidence="2" id="KW-1185">Reference proteome</keyword>
<dbReference type="PANTHER" id="PTHR11439:SF467">
    <property type="entry name" value="INTEGRASE CATALYTIC DOMAIN-CONTAINING PROTEIN"/>
    <property type="match status" value="1"/>
</dbReference>
<dbReference type="AlphaFoldDB" id="A0A371EQF9"/>
<dbReference type="STRING" id="157652.A0A371EQF9"/>
<accession>A0A371EQF9</accession>
<dbReference type="OrthoDB" id="413361at2759"/>
<name>A0A371EQF9_MUCPR</name>
<evidence type="ECO:0000313" key="2">
    <source>
        <dbReference type="Proteomes" id="UP000257109"/>
    </source>
</evidence>
<sequence>MDMLDCKPTHTPIGFIFSKNNHLDIGGYIDVDWARSITDRRSTSGYFTFVGENLKVVALSNIEVEIDFPPAFVMNFFSENKVVITIVQNSIQHDHTKHVELDHHFIKQKLETNLVQFPFIKFEDQLANL</sequence>
<proteinExistence type="predicted"/>
<dbReference type="Proteomes" id="UP000257109">
    <property type="component" value="Unassembled WGS sequence"/>
</dbReference>